<dbReference type="AlphaFoldDB" id="Q6AAQ1"/>
<feature type="region of interest" description="Disordered" evidence="1">
    <location>
        <begin position="50"/>
        <end position="99"/>
    </location>
</feature>
<sequence length="99" mass="11164">MRCPYDYYHGGVLPASLVHSRGVVLIDFVPDVDFSSAPILSAVLTTSTRQHCHDPHDYRPSDDTDDRTPHRLVDHATHRHHLLPDERHPRQLAGPTTLG</sequence>
<dbReference type="Proteomes" id="UP000000603">
    <property type="component" value="Chromosome"/>
</dbReference>
<dbReference type="EnsemblBacteria" id="AAT82165">
    <property type="protein sequence ID" value="AAT82165"/>
    <property type="gene ID" value="PPA0414"/>
</dbReference>
<accession>Q6AAQ1</accession>
<protein>
    <submittedName>
        <fullName evidence="2">Uncharacterized protein</fullName>
    </submittedName>
</protein>
<gene>
    <name evidence="2" type="ordered locus">PPA0414</name>
</gene>
<dbReference type="KEGG" id="pac:PPA0414"/>
<dbReference type="HOGENOM" id="CLU_2317878_0_0_11"/>
<evidence type="ECO:0000313" key="2">
    <source>
        <dbReference type="EMBL" id="AAT82165.1"/>
    </source>
</evidence>
<proteinExistence type="predicted"/>
<feature type="compositionally biased region" description="Basic and acidic residues" evidence="1">
    <location>
        <begin position="51"/>
        <end position="89"/>
    </location>
</feature>
<evidence type="ECO:0000313" key="3">
    <source>
        <dbReference type="Proteomes" id="UP000000603"/>
    </source>
</evidence>
<dbReference type="EMBL" id="AE017283">
    <property type="protein sequence ID" value="AAT82165.1"/>
    <property type="molecule type" value="Genomic_DNA"/>
</dbReference>
<evidence type="ECO:0000256" key="1">
    <source>
        <dbReference type="SAM" id="MobiDB-lite"/>
    </source>
</evidence>
<organism evidence="2 3">
    <name type="scientific">Cutibacterium acnes (strain DSM 16379 / KPA171202)</name>
    <name type="common">Propionibacterium acnes</name>
    <dbReference type="NCBI Taxonomy" id="267747"/>
    <lineage>
        <taxon>Bacteria</taxon>
        <taxon>Bacillati</taxon>
        <taxon>Actinomycetota</taxon>
        <taxon>Actinomycetes</taxon>
        <taxon>Propionibacteriales</taxon>
        <taxon>Propionibacteriaceae</taxon>
        <taxon>Cutibacterium</taxon>
    </lineage>
</organism>
<reference evidence="2 3" key="1">
    <citation type="journal article" date="2004" name="Science">
        <title>The complete genome sequence of Propionibacterium acnes, a commensal of human skin.</title>
        <authorList>
            <person name="Bruggemann H."/>
            <person name="Henne A."/>
            <person name="Hoster F."/>
            <person name="Liesegang H."/>
            <person name="Wiezer A."/>
            <person name="Strittmatter A."/>
            <person name="Hujer S."/>
            <person name="Durre P."/>
            <person name="Gottschalk G."/>
        </authorList>
    </citation>
    <scope>NUCLEOTIDE SEQUENCE [LARGE SCALE GENOMIC DNA]</scope>
    <source>
        <strain evidence="3">DSM 16379 / KPA171202</strain>
    </source>
</reference>
<name>Q6AAQ1_CUTAK</name>